<reference evidence="2" key="1">
    <citation type="journal article" date="2019" name="Int. J. Syst. Evol. Microbiol.">
        <title>The Global Catalogue of Microorganisms (GCM) 10K type strain sequencing project: providing services to taxonomists for standard genome sequencing and annotation.</title>
        <authorList>
            <consortium name="The Broad Institute Genomics Platform"/>
            <consortium name="The Broad Institute Genome Sequencing Center for Infectious Disease"/>
            <person name="Wu L."/>
            <person name="Ma J."/>
        </authorList>
    </citation>
    <scope>NUCLEOTIDE SEQUENCE [LARGE SCALE GENOMIC DNA]</scope>
    <source>
        <strain evidence="2">CECT 8979</strain>
    </source>
</reference>
<dbReference type="EMBL" id="JBHSAT010000005">
    <property type="protein sequence ID" value="MFC3877592.1"/>
    <property type="molecule type" value="Genomic_DNA"/>
</dbReference>
<dbReference type="Proteomes" id="UP001595812">
    <property type="component" value="Unassembled WGS sequence"/>
</dbReference>
<comment type="caution">
    <text evidence="1">The sequence shown here is derived from an EMBL/GenBank/DDBJ whole genome shotgun (WGS) entry which is preliminary data.</text>
</comment>
<evidence type="ECO:0008006" key="3">
    <source>
        <dbReference type="Google" id="ProtNLM"/>
    </source>
</evidence>
<organism evidence="1 2">
    <name type="scientific">Winogradskyella maritima</name>
    <dbReference type="NCBI Taxonomy" id="1517766"/>
    <lineage>
        <taxon>Bacteria</taxon>
        <taxon>Pseudomonadati</taxon>
        <taxon>Bacteroidota</taxon>
        <taxon>Flavobacteriia</taxon>
        <taxon>Flavobacteriales</taxon>
        <taxon>Flavobacteriaceae</taxon>
        <taxon>Winogradskyella</taxon>
    </lineage>
</organism>
<name>A0ABV8AHN0_9FLAO</name>
<evidence type="ECO:0000313" key="2">
    <source>
        <dbReference type="Proteomes" id="UP001595812"/>
    </source>
</evidence>
<accession>A0ABV8AHN0</accession>
<proteinExistence type="predicted"/>
<gene>
    <name evidence="1" type="ORF">ACFOSX_10140</name>
</gene>
<dbReference type="RefSeq" id="WP_386100304.1">
    <property type="nucleotide sequence ID" value="NZ_JBHSAT010000005.1"/>
</dbReference>
<protein>
    <recommendedName>
        <fullName evidence="3">Secreted protein</fullName>
    </recommendedName>
</protein>
<evidence type="ECO:0000313" key="1">
    <source>
        <dbReference type="EMBL" id="MFC3877592.1"/>
    </source>
</evidence>
<sequence length="113" mass="13448">MKKKPTFSIFYKVLSTVLIVCLLLPIAVKASHSYNHKKHIICNEDGQLNTHFHEKDLHCDFYKFQISKVYYATTQNFEILKRPEISEDFLDYYISYKQLQQLTRFQRGPPKVS</sequence>
<keyword evidence="2" id="KW-1185">Reference proteome</keyword>